<name>A0A0H2RWB3_9AGAM</name>
<proteinExistence type="predicted"/>
<gene>
    <name evidence="2" type="ORF">SCHPADRAFT_350024</name>
</gene>
<dbReference type="Proteomes" id="UP000053477">
    <property type="component" value="Unassembled WGS sequence"/>
</dbReference>
<feature type="region of interest" description="Disordered" evidence="1">
    <location>
        <begin position="141"/>
        <end position="162"/>
    </location>
</feature>
<dbReference type="InParanoid" id="A0A0H2RWB3"/>
<evidence type="ECO:0000313" key="3">
    <source>
        <dbReference type="Proteomes" id="UP000053477"/>
    </source>
</evidence>
<sequence>MSESKKTSISKLLFELDNTTLVFLPSANIQVGDHGDKSKSNPLAGHRVAQVTVEPEAGTNIKATTAFFLVQHEISDLITRIVCAHHLRPLPNPVAFEGSTYLIVANRKPWAYGKSLDFRWGDEHALPCEDKWTFTFSVKSGSQASVTDQPSSANQERRKSSL</sequence>
<evidence type="ECO:0000256" key="1">
    <source>
        <dbReference type="SAM" id="MobiDB-lite"/>
    </source>
</evidence>
<evidence type="ECO:0000313" key="2">
    <source>
        <dbReference type="EMBL" id="KLO13723.1"/>
    </source>
</evidence>
<protein>
    <submittedName>
        <fullName evidence="2">Uncharacterized protein</fullName>
    </submittedName>
</protein>
<keyword evidence="3" id="KW-1185">Reference proteome</keyword>
<accession>A0A0H2RWB3</accession>
<organism evidence="2 3">
    <name type="scientific">Schizopora paradoxa</name>
    <dbReference type="NCBI Taxonomy" id="27342"/>
    <lineage>
        <taxon>Eukaryota</taxon>
        <taxon>Fungi</taxon>
        <taxon>Dikarya</taxon>
        <taxon>Basidiomycota</taxon>
        <taxon>Agaricomycotina</taxon>
        <taxon>Agaricomycetes</taxon>
        <taxon>Hymenochaetales</taxon>
        <taxon>Schizoporaceae</taxon>
        <taxon>Schizopora</taxon>
    </lineage>
</organism>
<feature type="compositionally biased region" description="Polar residues" evidence="1">
    <location>
        <begin position="141"/>
        <end position="154"/>
    </location>
</feature>
<dbReference type="AlphaFoldDB" id="A0A0H2RWB3"/>
<reference evidence="2 3" key="1">
    <citation type="submission" date="2015-04" db="EMBL/GenBank/DDBJ databases">
        <title>Complete genome sequence of Schizopora paradoxa KUC8140, a cosmopolitan wood degrader in East Asia.</title>
        <authorList>
            <consortium name="DOE Joint Genome Institute"/>
            <person name="Min B."/>
            <person name="Park H."/>
            <person name="Jang Y."/>
            <person name="Kim J.-J."/>
            <person name="Kim K.H."/>
            <person name="Pangilinan J."/>
            <person name="Lipzen A."/>
            <person name="Riley R."/>
            <person name="Grigoriev I.V."/>
            <person name="Spatafora J.W."/>
            <person name="Choi I.-G."/>
        </authorList>
    </citation>
    <scope>NUCLEOTIDE SEQUENCE [LARGE SCALE GENOMIC DNA]</scope>
    <source>
        <strain evidence="2 3">KUC8140</strain>
    </source>
</reference>
<dbReference type="EMBL" id="KQ085955">
    <property type="protein sequence ID" value="KLO13723.1"/>
    <property type="molecule type" value="Genomic_DNA"/>
</dbReference>
<dbReference type="OrthoDB" id="2748218at2759"/>